<comment type="caution">
    <text evidence="1">The sequence shown here is derived from an EMBL/GenBank/DDBJ whole genome shotgun (WGS) entry which is preliminary data.</text>
</comment>
<keyword evidence="2" id="KW-1185">Reference proteome</keyword>
<evidence type="ECO:0000313" key="1">
    <source>
        <dbReference type="EMBL" id="CAI0559294.1"/>
    </source>
</evidence>
<sequence length="15" mass="1760">MTPFIMRQAPVLREA</sequence>
<gene>
    <name evidence="1" type="ORF">LITE_LOCUS49146</name>
</gene>
<protein>
    <submittedName>
        <fullName evidence="1">Uncharacterized protein</fullName>
    </submittedName>
</protein>
<dbReference type="EMBL" id="CAMGYJ010000011">
    <property type="protein sequence ID" value="CAI0559294.1"/>
    <property type="molecule type" value="Genomic_DNA"/>
</dbReference>
<accession>A0AAV0RNW2</accession>
<reference evidence="1" key="1">
    <citation type="submission" date="2022-08" db="EMBL/GenBank/DDBJ databases">
        <authorList>
            <person name="Gutierrez-Valencia J."/>
        </authorList>
    </citation>
    <scope>NUCLEOTIDE SEQUENCE</scope>
</reference>
<evidence type="ECO:0000313" key="2">
    <source>
        <dbReference type="Proteomes" id="UP001154282"/>
    </source>
</evidence>
<name>A0AAV0RNW2_9ROSI</name>
<dbReference type="Proteomes" id="UP001154282">
    <property type="component" value="Unassembled WGS sequence"/>
</dbReference>
<proteinExistence type="predicted"/>
<organism evidence="1 2">
    <name type="scientific">Linum tenue</name>
    <dbReference type="NCBI Taxonomy" id="586396"/>
    <lineage>
        <taxon>Eukaryota</taxon>
        <taxon>Viridiplantae</taxon>
        <taxon>Streptophyta</taxon>
        <taxon>Embryophyta</taxon>
        <taxon>Tracheophyta</taxon>
        <taxon>Spermatophyta</taxon>
        <taxon>Magnoliopsida</taxon>
        <taxon>eudicotyledons</taxon>
        <taxon>Gunneridae</taxon>
        <taxon>Pentapetalae</taxon>
        <taxon>rosids</taxon>
        <taxon>fabids</taxon>
        <taxon>Malpighiales</taxon>
        <taxon>Linaceae</taxon>
        <taxon>Linum</taxon>
    </lineage>
</organism>